<dbReference type="Pfam" id="PF07362">
    <property type="entry name" value="CcdA"/>
    <property type="match status" value="1"/>
</dbReference>
<organism evidence="2 3">
    <name type="scientific">Marinobacter aromaticivorans</name>
    <dbReference type="NCBI Taxonomy" id="1494078"/>
    <lineage>
        <taxon>Bacteria</taxon>
        <taxon>Pseudomonadati</taxon>
        <taxon>Pseudomonadota</taxon>
        <taxon>Gammaproteobacteria</taxon>
        <taxon>Pseudomonadales</taxon>
        <taxon>Marinobacteraceae</taxon>
        <taxon>Marinobacter</taxon>
    </lineage>
</organism>
<keyword evidence="3" id="KW-1185">Reference proteome</keyword>
<gene>
    <name evidence="2" type="ORF">ACFQQA_07155</name>
</gene>
<reference evidence="3" key="1">
    <citation type="journal article" date="2019" name="Int. J. Syst. Evol. Microbiol.">
        <title>The Global Catalogue of Microorganisms (GCM) 10K type strain sequencing project: providing services to taxonomists for standard genome sequencing and annotation.</title>
        <authorList>
            <consortium name="The Broad Institute Genomics Platform"/>
            <consortium name="The Broad Institute Genome Sequencing Center for Infectious Disease"/>
            <person name="Wu L."/>
            <person name="Ma J."/>
        </authorList>
    </citation>
    <scope>NUCLEOTIDE SEQUENCE [LARGE SCALE GENOMIC DNA]</scope>
    <source>
        <strain evidence="3">CCUG 60559</strain>
    </source>
</reference>
<dbReference type="EMBL" id="JBHTBD010000002">
    <property type="protein sequence ID" value="MFC7294497.1"/>
    <property type="molecule type" value="Genomic_DNA"/>
</dbReference>
<protein>
    <submittedName>
        <fullName evidence="2">Type II toxin-antitoxin system CcdA family antitoxin</fullName>
    </submittedName>
</protein>
<proteinExistence type="predicted"/>
<evidence type="ECO:0000313" key="3">
    <source>
        <dbReference type="Proteomes" id="UP001596506"/>
    </source>
</evidence>
<dbReference type="InterPro" id="IPR009956">
    <property type="entry name" value="Post-segregation_anti-tox_CcdA"/>
</dbReference>
<evidence type="ECO:0000256" key="1">
    <source>
        <dbReference type="ARBA" id="ARBA00022649"/>
    </source>
</evidence>
<dbReference type="Proteomes" id="UP001596506">
    <property type="component" value="Unassembled WGS sequence"/>
</dbReference>
<accession>A0ABW2IUB2</accession>
<evidence type="ECO:0000313" key="2">
    <source>
        <dbReference type="EMBL" id="MFC7294497.1"/>
    </source>
</evidence>
<name>A0ABW2IUB2_9GAMM</name>
<sequence length="81" mass="9337">MADLYNTTAPKKATNLSVNSDLLNKTRALNINLSATLERALKEELVKRETARWVDENRSAIKSYNEFIEQHGCFGDEFREF</sequence>
<comment type="caution">
    <text evidence="2">The sequence shown here is derived from an EMBL/GenBank/DDBJ whole genome shotgun (WGS) entry which is preliminary data.</text>
</comment>
<dbReference type="RefSeq" id="WP_100689221.1">
    <property type="nucleotide sequence ID" value="NZ_JBHTBD010000002.1"/>
</dbReference>
<keyword evidence="1" id="KW-1277">Toxin-antitoxin system</keyword>